<evidence type="ECO:0000313" key="2">
    <source>
        <dbReference type="Proteomes" id="UP000214606"/>
    </source>
</evidence>
<sequence>MRAVQPVLSLEEKQLLVAILFRNHFAIELVVSEINDIECGKKEFDLCTYKKLVELYDKIRSHT</sequence>
<dbReference type="KEGG" id="apak:AP3564_11965"/>
<name>A0A164AIM3_9BACI</name>
<dbReference type="InterPro" id="IPR025446">
    <property type="entry name" value="Antirep_AbbA"/>
</dbReference>
<dbReference type="GeneID" id="301125751"/>
<protein>
    <submittedName>
        <fullName evidence="1">Uncharacterized protein</fullName>
    </submittedName>
</protein>
<dbReference type="Gene3D" id="1.10.287.3030">
    <property type="match status" value="1"/>
</dbReference>
<reference evidence="1 2" key="1">
    <citation type="submission" date="2016-10" db="EMBL/GenBank/DDBJ databases">
        <title>The whole genome sequencing and assembly of Aeribacillus pallidus KCTC3564 strain.</title>
        <authorList>
            <person name="Lee Y.-J."/>
            <person name="Park M.-K."/>
            <person name="Yi H."/>
            <person name="Bahn Y.-S."/>
            <person name="Kim J.F."/>
            <person name="Lee D.-W."/>
        </authorList>
    </citation>
    <scope>NUCLEOTIDE SEQUENCE [LARGE SCALE GENOMIC DNA]</scope>
    <source>
        <strain evidence="1 2">KCTC3564</strain>
    </source>
</reference>
<accession>A0A164AIM3</accession>
<accession>A0A223E6E8</accession>
<dbReference type="Pfam" id="PF14156">
    <property type="entry name" value="AbbA_antirepres"/>
    <property type="match status" value="1"/>
</dbReference>
<dbReference type="AlphaFoldDB" id="A0A164AIM3"/>
<organism evidence="1 2">
    <name type="scientific">Aeribacillus pallidus</name>
    <dbReference type="NCBI Taxonomy" id="33936"/>
    <lineage>
        <taxon>Bacteria</taxon>
        <taxon>Bacillati</taxon>
        <taxon>Bacillota</taxon>
        <taxon>Bacilli</taxon>
        <taxon>Bacillales</taxon>
        <taxon>Bacillaceae</taxon>
        <taxon>Aeribacillus</taxon>
    </lineage>
</organism>
<dbReference type="RefSeq" id="WP_066247994.1">
    <property type="nucleotide sequence ID" value="NZ_CP017703.1"/>
</dbReference>
<gene>
    <name evidence="1" type="ORF">AP3564_11965</name>
</gene>
<dbReference type="EMBL" id="CP017703">
    <property type="protein sequence ID" value="ASS90842.1"/>
    <property type="molecule type" value="Genomic_DNA"/>
</dbReference>
<proteinExistence type="predicted"/>
<dbReference type="Proteomes" id="UP000214606">
    <property type="component" value="Chromosome"/>
</dbReference>
<evidence type="ECO:0000313" key="1">
    <source>
        <dbReference type="EMBL" id="ASS90842.1"/>
    </source>
</evidence>